<evidence type="ECO:0000256" key="6">
    <source>
        <dbReference type="ARBA" id="ARBA00022840"/>
    </source>
</evidence>
<dbReference type="Pfam" id="PF02934">
    <property type="entry name" value="GatB_N"/>
    <property type="match status" value="1"/>
</dbReference>
<comment type="catalytic activity">
    <reaction evidence="9 11">
        <text>L-aspartyl-tRNA(Asn) + L-glutamine + ATP + H2O = L-asparaginyl-tRNA(Asn) + L-glutamate + ADP + phosphate + 2 H(+)</text>
        <dbReference type="Rhea" id="RHEA:14513"/>
        <dbReference type="Rhea" id="RHEA-COMP:9674"/>
        <dbReference type="Rhea" id="RHEA-COMP:9677"/>
        <dbReference type="ChEBI" id="CHEBI:15377"/>
        <dbReference type="ChEBI" id="CHEBI:15378"/>
        <dbReference type="ChEBI" id="CHEBI:29985"/>
        <dbReference type="ChEBI" id="CHEBI:30616"/>
        <dbReference type="ChEBI" id="CHEBI:43474"/>
        <dbReference type="ChEBI" id="CHEBI:58359"/>
        <dbReference type="ChEBI" id="CHEBI:78515"/>
        <dbReference type="ChEBI" id="CHEBI:78516"/>
        <dbReference type="ChEBI" id="CHEBI:456216"/>
    </reaction>
</comment>
<evidence type="ECO:0000256" key="3">
    <source>
        <dbReference type="ARBA" id="ARBA00016923"/>
    </source>
</evidence>
<reference evidence="13 14" key="1">
    <citation type="submission" date="2020-08" db="EMBL/GenBank/DDBJ databases">
        <title>Croceimicrobium hydrocarbonivorans gen. nov., sp. nov., a novel marine bacterium isolated from a bacterial consortium that degrades polyethylene terephthalate.</title>
        <authorList>
            <person name="Liu R."/>
        </authorList>
    </citation>
    <scope>NUCLEOTIDE SEQUENCE [LARGE SCALE GENOMIC DNA]</scope>
    <source>
        <strain evidence="13 14">A20-9</strain>
    </source>
</reference>
<evidence type="ECO:0000256" key="8">
    <source>
        <dbReference type="ARBA" id="ARBA00024799"/>
    </source>
</evidence>
<dbReference type="InterPro" id="IPR003789">
    <property type="entry name" value="Asn/Gln_tRNA_amidoTrase-B-like"/>
</dbReference>
<dbReference type="NCBIfam" id="TIGR00133">
    <property type="entry name" value="gatB"/>
    <property type="match status" value="1"/>
</dbReference>
<keyword evidence="7 11" id="KW-0648">Protein biosynthesis</keyword>
<feature type="domain" description="Asn/Gln amidotransferase" evidence="12">
    <location>
        <begin position="338"/>
        <end position="487"/>
    </location>
</feature>
<dbReference type="InterPro" id="IPR018027">
    <property type="entry name" value="Asn/Gln_amidotransferase"/>
</dbReference>
<dbReference type="EC" id="6.3.5.-" evidence="11"/>
<evidence type="ECO:0000259" key="12">
    <source>
        <dbReference type="SMART" id="SM00845"/>
    </source>
</evidence>
<evidence type="ECO:0000256" key="11">
    <source>
        <dbReference type="HAMAP-Rule" id="MF_00121"/>
    </source>
</evidence>
<dbReference type="InterPro" id="IPR006075">
    <property type="entry name" value="Asn/Gln-tRNA_Trfase_suB/E_cat"/>
</dbReference>
<dbReference type="Pfam" id="PF02637">
    <property type="entry name" value="GatB_Yqey"/>
    <property type="match status" value="1"/>
</dbReference>
<dbReference type="NCBIfam" id="NF004012">
    <property type="entry name" value="PRK05477.1-2"/>
    <property type="match status" value="1"/>
</dbReference>
<dbReference type="SUPFAM" id="SSF89095">
    <property type="entry name" value="GatB/YqeY motif"/>
    <property type="match status" value="1"/>
</dbReference>
<accession>A0A7H0VFJ8</accession>
<dbReference type="AlphaFoldDB" id="A0A7H0VFJ8"/>
<dbReference type="PROSITE" id="PS01234">
    <property type="entry name" value="GATB"/>
    <property type="match status" value="1"/>
</dbReference>
<dbReference type="HAMAP" id="MF_00121">
    <property type="entry name" value="GatB"/>
    <property type="match status" value="1"/>
</dbReference>
<dbReference type="GO" id="GO:0005524">
    <property type="term" value="F:ATP binding"/>
    <property type="evidence" value="ECO:0007669"/>
    <property type="project" value="UniProtKB-KW"/>
</dbReference>
<dbReference type="GO" id="GO:0016740">
    <property type="term" value="F:transferase activity"/>
    <property type="evidence" value="ECO:0007669"/>
    <property type="project" value="UniProtKB-KW"/>
</dbReference>
<dbReference type="PANTHER" id="PTHR11659:SF4">
    <property type="entry name" value="ASPARTYL_GLUTAMYL-TRNA(GLN) AMIDOTRANSFERASE SUBUNIT B_E CATALYTIC DOMAIN-CONTAINING PROTEIN"/>
    <property type="match status" value="1"/>
</dbReference>
<protein>
    <recommendedName>
        <fullName evidence="3 11">Aspartyl/glutamyl-tRNA(Asn/Gln) amidotransferase subunit B</fullName>
        <shortName evidence="11">Asp/Glu-ADT subunit B</shortName>
        <ecNumber evidence="11">6.3.5.-</ecNumber>
    </recommendedName>
</protein>
<dbReference type="InterPro" id="IPR023168">
    <property type="entry name" value="GatB_Yqey_C_2"/>
</dbReference>
<comment type="subunit">
    <text evidence="2 11">Heterotrimer of A, B and C subunits.</text>
</comment>
<dbReference type="InterPro" id="IPR017959">
    <property type="entry name" value="Asn/Gln-tRNA_amidoTrfase_suB/E"/>
</dbReference>
<dbReference type="NCBIfam" id="NF004014">
    <property type="entry name" value="PRK05477.1-4"/>
    <property type="match status" value="1"/>
</dbReference>
<keyword evidence="14" id="KW-1185">Reference proteome</keyword>
<comment type="catalytic activity">
    <reaction evidence="10 11">
        <text>L-glutamyl-tRNA(Gln) + L-glutamine + ATP + H2O = L-glutaminyl-tRNA(Gln) + L-glutamate + ADP + phosphate + H(+)</text>
        <dbReference type="Rhea" id="RHEA:17521"/>
        <dbReference type="Rhea" id="RHEA-COMP:9681"/>
        <dbReference type="Rhea" id="RHEA-COMP:9684"/>
        <dbReference type="ChEBI" id="CHEBI:15377"/>
        <dbReference type="ChEBI" id="CHEBI:15378"/>
        <dbReference type="ChEBI" id="CHEBI:29985"/>
        <dbReference type="ChEBI" id="CHEBI:30616"/>
        <dbReference type="ChEBI" id="CHEBI:43474"/>
        <dbReference type="ChEBI" id="CHEBI:58359"/>
        <dbReference type="ChEBI" id="CHEBI:78520"/>
        <dbReference type="ChEBI" id="CHEBI:78521"/>
        <dbReference type="ChEBI" id="CHEBI:456216"/>
    </reaction>
</comment>
<gene>
    <name evidence="11 13" type="primary">gatB</name>
    <name evidence="13" type="ORF">H4K34_01240</name>
</gene>
<dbReference type="RefSeq" id="WP_210759023.1">
    <property type="nucleotide sequence ID" value="NZ_CP060139.1"/>
</dbReference>
<dbReference type="EMBL" id="CP060139">
    <property type="protein sequence ID" value="QNR24496.1"/>
    <property type="molecule type" value="Genomic_DNA"/>
</dbReference>
<dbReference type="InterPro" id="IPR014746">
    <property type="entry name" value="Gln_synth/guanido_kin_cat_dom"/>
</dbReference>
<evidence type="ECO:0000256" key="5">
    <source>
        <dbReference type="ARBA" id="ARBA00022741"/>
    </source>
</evidence>
<evidence type="ECO:0000256" key="4">
    <source>
        <dbReference type="ARBA" id="ARBA00022598"/>
    </source>
</evidence>
<dbReference type="KEGG" id="chyd:H4K34_01240"/>
<evidence type="ECO:0000256" key="7">
    <source>
        <dbReference type="ARBA" id="ARBA00022917"/>
    </source>
</evidence>
<organism evidence="13 14">
    <name type="scientific">Croceimicrobium hydrocarbonivorans</name>
    <dbReference type="NCBI Taxonomy" id="2761580"/>
    <lineage>
        <taxon>Bacteria</taxon>
        <taxon>Pseudomonadati</taxon>
        <taxon>Bacteroidota</taxon>
        <taxon>Flavobacteriia</taxon>
        <taxon>Flavobacteriales</taxon>
        <taxon>Owenweeksiaceae</taxon>
        <taxon>Croceimicrobium</taxon>
    </lineage>
</organism>
<comment type="similarity">
    <text evidence="1 11">Belongs to the GatB/GatE family. GatB subfamily.</text>
</comment>
<dbReference type="GO" id="GO:0006412">
    <property type="term" value="P:translation"/>
    <property type="evidence" value="ECO:0007669"/>
    <property type="project" value="UniProtKB-UniRule"/>
</dbReference>
<dbReference type="GO" id="GO:0050567">
    <property type="term" value="F:glutaminyl-tRNA synthase (glutamine-hydrolyzing) activity"/>
    <property type="evidence" value="ECO:0007669"/>
    <property type="project" value="UniProtKB-UniRule"/>
</dbReference>
<dbReference type="Gene3D" id="1.10.10.410">
    <property type="match status" value="1"/>
</dbReference>
<evidence type="ECO:0000313" key="14">
    <source>
        <dbReference type="Proteomes" id="UP000516305"/>
    </source>
</evidence>
<dbReference type="SMART" id="SM00845">
    <property type="entry name" value="GatB_Yqey"/>
    <property type="match status" value="1"/>
</dbReference>
<proteinExistence type="inferred from homology"/>
<keyword evidence="6 11" id="KW-0067">ATP-binding</keyword>
<comment type="function">
    <text evidence="8 11">Allows the formation of correctly charged Asn-tRNA(Asn) or Gln-tRNA(Gln) through the transamidation of misacylated Asp-tRNA(Asn) or Glu-tRNA(Gln) in organisms which lack either or both of asparaginyl-tRNA or glutaminyl-tRNA synthetases. The reaction takes place in the presence of glutamine and ATP through an activated phospho-Asp-tRNA(Asn) or phospho-Glu-tRNA(Gln).</text>
</comment>
<sequence>MAKNEVSADLRAQYEPVIGIEIHVQLNTRSKAYSSDPTEYGASPNTQTSPITLGHPGTLPMFNEGALKAAVKLGLAVGAQIREVNEFARKNYFYADLPKGYQITQDKTPICNGGFIEVKDDDGNPKRINLTRIHMEEDSGKSSHDIDPFNTLIDLNRAGVPLLEIVTEPDFRSGEEAYQYLTEMQRLVRYLDISDGNMEEGSLRCDVNISVRKVGAEKFGTRVEVKNMNSFRNVQKAIDYEVHRHIALIESGGKVTQQTFTYDAARAKTQLLRDKEDAHDYRYFNEPDLQPVIVSEEYVSGMKEQMPPLPKELFAKYREHGLSEYDASLLTDSKEIALFYEQIIEHTDNYKSAANWIMGSIKSWLNEKAAHINDFPLKAEQIAQLIALVDEGKVSNTAATGELFKALLAEPEKTAAQLAEEKNLIQESNTDELQGWVDAALAKYPDKVAEYKAGKKGLTGLFMGEVMKLSRGKADPKLASKLVQESLEK</sequence>
<dbReference type="InterPro" id="IPR017958">
    <property type="entry name" value="Gln-tRNA_amidoTrfase_suB_CS"/>
</dbReference>
<dbReference type="Proteomes" id="UP000516305">
    <property type="component" value="Chromosome"/>
</dbReference>
<evidence type="ECO:0000256" key="2">
    <source>
        <dbReference type="ARBA" id="ARBA00011123"/>
    </source>
</evidence>
<name>A0A7H0VFJ8_9FLAO</name>
<evidence type="ECO:0000313" key="13">
    <source>
        <dbReference type="EMBL" id="QNR24496.1"/>
    </source>
</evidence>
<dbReference type="SUPFAM" id="SSF55931">
    <property type="entry name" value="Glutamine synthetase/guanido kinase"/>
    <property type="match status" value="1"/>
</dbReference>
<evidence type="ECO:0000256" key="1">
    <source>
        <dbReference type="ARBA" id="ARBA00005306"/>
    </source>
</evidence>
<keyword evidence="5 11" id="KW-0547">Nucleotide-binding</keyword>
<dbReference type="InterPro" id="IPR004413">
    <property type="entry name" value="GatB"/>
</dbReference>
<keyword evidence="13" id="KW-0808">Transferase</keyword>
<evidence type="ECO:0000256" key="10">
    <source>
        <dbReference type="ARBA" id="ARBA00047913"/>
    </source>
</evidence>
<dbReference type="PANTHER" id="PTHR11659">
    <property type="entry name" value="GLUTAMYL-TRNA GLN AMIDOTRANSFERASE SUBUNIT B MITOCHONDRIAL AND PROKARYOTIC PET112-RELATED"/>
    <property type="match status" value="1"/>
</dbReference>
<evidence type="ECO:0000256" key="9">
    <source>
        <dbReference type="ARBA" id="ARBA00047380"/>
    </source>
</evidence>
<keyword evidence="4 11" id="KW-0436">Ligase</keyword>